<proteinExistence type="predicted"/>
<evidence type="ECO:0000313" key="2">
    <source>
        <dbReference type="Proteomes" id="UP000054560"/>
    </source>
</evidence>
<dbReference type="AlphaFoldDB" id="A0A0L0G618"/>
<dbReference type="InterPro" id="IPR011050">
    <property type="entry name" value="Pectin_lyase_fold/virulence"/>
</dbReference>
<keyword evidence="2" id="KW-1185">Reference proteome</keyword>
<dbReference type="SUPFAM" id="SSF51126">
    <property type="entry name" value="Pectin lyase-like"/>
    <property type="match status" value="1"/>
</dbReference>
<reference evidence="1 2" key="1">
    <citation type="submission" date="2011-02" db="EMBL/GenBank/DDBJ databases">
        <title>The Genome Sequence of Sphaeroforma arctica JP610.</title>
        <authorList>
            <consortium name="The Broad Institute Genome Sequencing Platform"/>
            <person name="Russ C."/>
            <person name="Cuomo C."/>
            <person name="Young S.K."/>
            <person name="Zeng Q."/>
            <person name="Gargeya S."/>
            <person name="Alvarado L."/>
            <person name="Berlin A."/>
            <person name="Chapman S.B."/>
            <person name="Chen Z."/>
            <person name="Freedman E."/>
            <person name="Gellesch M."/>
            <person name="Goldberg J."/>
            <person name="Griggs A."/>
            <person name="Gujja S."/>
            <person name="Heilman E."/>
            <person name="Heiman D."/>
            <person name="Howarth C."/>
            <person name="Mehta T."/>
            <person name="Neiman D."/>
            <person name="Pearson M."/>
            <person name="Roberts A."/>
            <person name="Saif S."/>
            <person name="Shea T."/>
            <person name="Shenoy N."/>
            <person name="Sisk P."/>
            <person name="Stolte C."/>
            <person name="Sykes S."/>
            <person name="White J."/>
            <person name="Yandava C."/>
            <person name="Burger G."/>
            <person name="Gray M.W."/>
            <person name="Holland P.W.H."/>
            <person name="King N."/>
            <person name="Lang F.B.F."/>
            <person name="Roger A.J."/>
            <person name="Ruiz-Trillo I."/>
            <person name="Haas B."/>
            <person name="Nusbaum C."/>
            <person name="Birren B."/>
        </authorList>
    </citation>
    <scope>NUCLEOTIDE SEQUENCE [LARGE SCALE GENOMIC DNA]</scope>
    <source>
        <strain evidence="1 2">JP610</strain>
    </source>
</reference>
<name>A0A0L0G618_9EUKA</name>
<protein>
    <recommendedName>
        <fullName evidence="3">Right handed beta helix domain-containing protein</fullName>
    </recommendedName>
</protein>
<organism evidence="1 2">
    <name type="scientific">Sphaeroforma arctica JP610</name>
    <dbReference type="NCBI Taxonomy" id="667725"/>
    <lineage>
        <taxon>Eukaryota</taxon>
        <taxon>Ichthyosporea</taxon>
        <taxon>Ichthyophonida</taxon>
        <taxon>Sphaeroforma</taxon>
    </lineage>
</organism>
<dbReference type="GeneID" id="25903804"/>
<feature type="non-terminal residue" evidence="1">
    <location>
        <position position="1"/>
    </location>
</feature>
<dbReference type="EMBL" id="KQ241762">
    <property type="protein sequence ID" value="KNC84467.1"/>
    <property type="molecule type" value="Genomic_DNA"/>
</dbReference>
<gene>
    <name evidence="1" type="ORF">SARC_03300</name>
</gene>
<evidence type="ECO:0000313" key="1">
    <source>
        <dbReference type="EMBL" id="KNC84467.1"/>
    </source>
</evidence>
<sequence>LPSFHANIRRLYTQEYVSITLDSLIFKRKEPGPDNYGIALYAEKGIGLDVIRSGFVGLRSPAKGASAIYIHMAADSVLIDSDSYFTGNSVSDAGCVEPYCIAPWDGPDQHLCPDECFGGGGAVWLNSCYGSTKVSIAARFNNNYLEFGHGMGGAIFMDWIECPVTITGTYENNTASDGGAIHIESLQSSAKLNVTATFTANHAVDGGWGGRGAAVRVRDITAKTQCGIYGVYEKNTVENGRGAMIATNNVLGRLTVDAIARNNLCDGRGGLISNLYEFTGADAKLTMKDTCVFTNNTASTDKTVVLNFEQQDIEMSEEQWRQQVGDYEVSGQDYPAEQ</sequence>
<dbReference type="Proteomes" id="UP000054560">
    <property type="component" value="Unassembled WGS sequence"/>
</dbReference>
<dbReference type="RefSeq" id="XP_014158369.1">
    <property type="nucleotide sequence ID" value="XM_014302894.1"/>
</dbReference>
<accession>A0A0L0G618</accession>
<evidence type="ECO:0008006" key="3">
    <source>
        <dbReference type="Google" id="ProtNLM"/>
    </source>
</evidence>